<feature type="compositionally biased region" description="Low complexity" evidence="2">
    <location>
        <begin position="137"/>
        <end position="157"/>
    </location>
</feature>
<dbReference type="STRING" id="329885.A0A4U0UVQ6"/>
<gene>
    <name evidence="3" type="ORF">B0A54_10796</name>
</gene>
<dbReference type="Proteomes" id="UP000310066">
    <property type="component" value="Unassembled WGS sequence"/>
</dbReference>
<evidence type="ECO:0000313" key="3">
    <source>
        <dbReference type="EMBL" id="TKA40190.1"/>
    </source>
</evidence>
<feature type="compositionally biased region" description="Basic and acidic residues" evidence="2">
    <location>
        <begin position="57"/>
        <end position="73"/>
    </location>
</feature>
<feature type="compositionally biased region" description="Basic and acidic residues" evidence="2">
    <location>
        <begin position="931"/>
        <end position="945"/>
    </location>
</feature>
<evidence type="ECO:0000256" key="2">
    <source>
        <dbReference type="SAM" id="MobiDB-lite"/>
    </source>
</evidence>
<dbReference type="OrthoDB" id="5350396at2759"/>
<feature type="compositionally biased region" description="Polar residues" evidence="2">
    <location>
        <begin position="78"/>
        <end position="90"/>
    </location>
</feature>
<feature type="region of interest" description="Disordered" evidence="2">
    <location>
        <begin position="17"/>
        <end position="161"/>
    </location>
</feature>
<feature type="region of interest" description="Disordered" evidence="2">
    <location>
        <begin position="521"/>
        <end position="545"/>
    </location>
</feature>
<accession>A0A4U0UVQ6</accession>
<reference evidence="3 4" key="1">
    <citation type="submission" date="2017-03" db="EMBL/GenBank/DDBJ databases">
        <title>Genomes of endolithic fungi from Antarctica.</title>
        <authorList>
            <person name="Coleine C."/>
            <person name="Masonjones S."/>
            <person name="Stajich J.E."/>
        </authorList>
    </citation>
    <scope>NUCLEOTIDE SEQUENCE [LARGE SCALE GENOMIC DNA]</scope>
    <source>
        <strain evidence="3 4">CCFEE 5311</strain>
    </source>
</reference>
<feature type="region of interest" description="Disordered" evidence="2">
    <location>
        <begin position="915"/>
        <end position="951"/>
    </location>
</feature>
<evidence type="ECO:0000313" key="4">
    <source>
        <dbReference type="Proteomes" id="UP000310066"/>
    </source>
</evidence>
<feature type="compositionally biased region" description="Polar residues" evidence="2">
    <location>
        <begin position="530"/>
        <end position="539"/>
    </location>
</feature>
<dbReference type="EMBL" id="NAJP01000034">
    <property type="protein sequence ID" value="TKA40190.1"/>
    <property type="molecule type" value="Genomic_DNA"/>
</dbReference>
<keyword evidence="1" id="KW-0175">Coiled coil</keyword>
<feature type="region of interest" description="Disordered" evidence="2">
    <location>
        <begin position="190"/>
        <end position="246"/>
    </location>
</feature>
<feature type="region of interest" description="Disordered" evidence="2">
    <location>
        <begin position="968"/>
        <end position="993"/>
    </location>
</feature>
<proteinExistence type="predicted"/>
<comment type="caution">
    <text evidence="3">The sequence shown here is derived from an EMBL/GenBank/DDBJ whole genome shotgun (WGS) entry which is preliminary data.</text>
</comment>
<dbReference type="AlphaFoldDB" id="A0A4U0UVQ6"/>
<organism evidence="3 4">
    <name type="scientific">Friedmanniomyces endolithicus</name>
    <dbReference type="NCBI Taxonomy" id="329885"/>
    <lineage>
        <taxon>Eukaryota</taxon>
        <taxon>Fungi</taxon>
        <taxon>Dikarya</taxon>
        <taxon>Ascomycota</taxon>
        <taxon>Pezizomycotina</taxon>
        <taxon>Dothideomycetes</taxon>
        <taxon>Dothideomycetidae</taxon>
        <taxon>Mycosphaerellales</taxon>
        <taxon>Teratosphaeriaceae</taxon>
        <taxon>Friedmanniomyces</taxon>
    </lineage>
</organism>
<name>A0A4U0UVQ6_9PEZI</name>
<sequence>MVNRITNFFKPFILPKNRVPDNDEEEDEIVVGRDASTIREPASPTMEGKKLGAVHVETSRESRMSGTSPERRLRWTPQKRSSPSSHQGTTDNDDLHHSSPTHSKQRAMMAVSVPSPKRHMSPPPKVEQAAAPSPRVTTSFNSTSTLSSVPMSSQSSSKRVVRHGLQAVTNSDSASADDSDDDLADIETFIPRKKLKMTPPPPQHTTRKVPLQDETKSTRQSARLSDHGSRSRSHTPYLPPSPPRTEYKHSLLKMVKANQKQEKQKRRVAEIEAEVADTEKLRKELEALGKGEVDPQAMAAEIAENSEDEERLGSAIERTEALQEEVTYNFFLERSVRAARRSFPVKAFGQEPFAAIMKDDQAREQACLTGFVADLAAEGLLPHAAIVWFVRQMVHESREELCEAYVEIVRHAATDQAGLRDACHPSLGVLYDTVGQGVLDGSINTQKSPQLDEAILSASSLQQPKVVAKCTCNEDEGDDRAVACESCKTRHTSCYHQQFDGQDLSKTLSNEYVGVNPRTLDGRAAHKHSSPSLADQSPNKGAGTKLSTIAPGLQYVVRAMQYMIAGTSVQRIGQAVVDLAYANIDDHVRKDIEIQLTIQNSIEGLLEDLDPTKLDSIYDYLNKRLFPPEQHPNILLCRLVASLPASSINAHHLRRRLALYCVTESSSTIPLTSPTWFRTLTKRLRAAPEYTISNSTNYALLHALISLLDLALDAGFSDFAFLTAPPKPPSVAEPQRPSHPLFAHLTTSAASTKIPEEEKALNSHVDALVAQLKFMASRVRNSGAAHMTRMEAKEALERVVVRAEWGVRTRGKGRREVFGGGGVGEEGGVREGRVRFLEGLAGAVKGEGGREAEAVGVGVGAEAEGGRDEQEDAESPRMTTLNGVADANAVSSVERTVCAEVAGTPLRLEVSLVATQNARSTSDPAPPPSAGKKETGCPPRPDGKDGPVNSTGCVTVVDEAGIVGEADAEQGVEESGERGADAVAGAEAGDTDVTGVEPKQGMSGAIGDILSVAAAVTKKPGENGVWAGGLVGADAALEGPGRCRREVHICIDVHTTQGR</sequence>
<feature type="coiled-coil region" evidence="1">
    <location>
        <begin position="254"/>
        <end position="288"/>
    </location>
</feature>
<evidence type="ECO:0000256" key="1">
    <source>
        <dbReference type="SAM" id="Coils"/>
    </source>
</evidence>
<feature type="region of interest" description="Disordered" evidence="2">
    <location>
        <begin position="855"/>
        <end position="877"/>
    </location>
</feature>
<protein>
    <submittedName>
        <fullName evidence="3">Uncharacterized protein</fullName>
    </submittedName>
</protein>